<dbReference type="KEGG" id="gps:C427_3144"/>
<feature type="domain" description="HTH araC/xylS-type" evidence="2">
    <location>
        <begin position="236"/>
        <end position="324"/>
    </location>
</feature>
<dbReference type="PANTHER" id="PTHR47894:SF1">
    <property type="entry name" value="HTH-TYPE TRANSCRIPTIONAL REGULATOR VQSM"/>
    <property type="match status" value="1"/>
</dbReference>
<accession>M4RRH3</accession>
<keyword evidence="1" id="KW-0238">DNA-binding</keyword>
<protein>
    <recommendedName>
        <fullName evidence="2">HTH araC/xylS-type domain-containing protein</fullName>
    </recommendedName>
</protein>
<gene>
    <name evidence="3" type="ORF">C427_3144</name>
</gene>
<evidence type="ECO:0000259" key="2">
    <source>
        <dbReference type="PROSITE" id="PS01124"/>
    </source>
</evidence>
<organism evidence="3 4">
    <name type="scientific">Paraglaciecola psychrophila 170</name>
    <dbReference type="NCBI Taxonomy" id="1129794"/>
    <lineage>
        <taxon>Bacteria</taxon>
        <taxon>Pseudomonadati</taxon>
        <taxon>Pseudomonadota</taxon>
        <taxon>Gammaproteobacteria</taxon>
        <taxon>Alteromonadales</taxon>
        <taxon>Alteromonadaceae</taxon>
        <taxon>Paraglaciecola</taxon>
    </lineage>
</organism>
<dbReference type="InterPro" id="IPR018060">
    <property type="entry name" value="HTH_AraC"/>
</dbReference>
<proteinExistence type="predicted"/>
<keyword evidence="4" id="KW-1185">Reference proteome</keyword>
<dbReference type="PANTHER" id="PTHR47894">
    <property type="entry name" value="HTH-TYPE TRANSCRIPTIONAL REGULATOR GADX"/>
    <property type="match status" value="1"/>
</dbReference>
<dbReference type="PATRIC" id="fig|1129794.4.peg.3127"/>
<dbReference type="Proteomes" id="UP000011864">
    <property type="component" value="Chromosome"/>
</dbReference>
<dbReference type="AlphaFoldDB" id="M4RRH3"/>
<dbReference type="GO" id="GO:0005829">
    <property type="term" value="C:cytosol"/>
    <property type="evidence" value="ECO:0007669"/>
    <property type="project" value="TreeGrafter"/>
</dbReference>
<dbReference type="SMART" id="SM00342">
    <property type="entry name" value="HTH_ARAC"/>
    <property type="match status" value="1"/>
</dbReference>
<dbReference type="GO" id="GO:0000976">
    <property type="term" value="F:transcription cis-regulatory region binding"/>
    <property type="evidence" value="ECO:0007669"/>
    <property type="project" value="TreeGrafter"/>
</dbReference>
<dbReference type="eggNOG" id="COG2207">
    <property type="taxonomic scope" value="Bacteria"/>
</dbReference>
<dbReference type="GO" id="GO:0003700">
    <property type="term" value="F:DNA-binding transcription factor activity"/>
    <property type="evidence" value="ECO:0007669"/>
    <property type="project" value="InterPro"/>
</dbReference>
<evidence type="ECO:0000313" key="3">
    <source>
        <dbReference type="EMBL" id="AGH45253.1"/>
    </source>
</evidence>
<dbReference type="STRING" id="1129794.C427_3144"/>
<dbReference type="PROSITE" id="PS01124">
    <property type="entry name" value="HTH_ARAC_FAMILY_2"/>
    <property type="match status" value="1"/>
</dbReference>
<evidence type="ECO:0000313" key="4">
    <source>
        <dbReference type="Proteomes" id="UP000011864"/>
    </source>
</evidence>
<dbReference type="OrthoDB" id="6816069at2"/>
<reference evidence="3 4" key="1">
    <citation type="journal article" date="2013" name="Genome Announc.">
        <title>Complete Genome Sequence of Glaciecola psychrophila Strain 170T.</title>
        <authorList>
            <person name="Yin J."/>
            <person name="Chen J."/>
            <person name="Liu G."/>
            <person name="Yu Y."/>
            <person name="Song L."/>
            <person name="Wang X."/>
            <person name="Qu X."/>
        </authorList>
    </citation>
    <scope>NUCLEOTIDE SEQUENCE [LARGE SCALE GENOMIC DNA]</scope>
    <source>
        <strain evidence="3 4">170</strain>
    </source>
</reference>
<dbReference type="EMBL" id="CP003837">
    <property type="protein sequence ID" value="AGH45253.1"/>
    <property type="molecule type" value="Genomic_DNA"/>
</dbReference>
<evidence type="ECO:0000256" key="1">
    <source>
        <dbReference type="ARBA" id="ARBA00023125"/>
    </source>
</evidence>
<dbReference type="Gene3D" id="1.10.10.60">
    <property type="entry name" value="Homeodomain-like"/>
    <property type="match status" value="1"/>
</dbReference>
<name>M4RRH3_9ALTE</name>
<dbReference type="Pfam" id="PF12625">
    <property type="entry name" value="Arabinose_bd"/>
    <property type="match status" value="1"/>
</dbReference>
<dbReference type="RefSeq" id="WP_015430927.1">
    <property type="nucleotide sequence ID" value="NC_020514.1"/>
</dbReference>
<dbReference type="InterPro" id="IPR032687">
    <property type="entry name" value="AraC-type_N"/>
</dbReference>
<dbReference type="HOGENOM" id="CLU_047522_1_3_6"/>
<sequence>MTDYFSVLSGWLIPIKRAMDEWDIDFNSTLADCGIKTSDFKDPESRISAERVSQLIEYCNHLKERHDFAITVAENFHPGTFHILGYAMMASNNLYDAFKRVERYKKVVSNTCSIKIEEGPRVYKLVLTPFLYESTNRPVLSRNSIIIFIATLVKFARECSSHNFRPQEVNLNWSNTENMFYFLSDFFNCPVNFDQDEISFSCDTAILKEPLLGGNPLITQSHEKMLNEFVSRLDKNDVVQIVRNSIHDMLPLGTPTQTDVAKQIGMSLRNLQRKLSEQDACYRDLLEETRKKLALEYITQGHLSLSEVGYLVGFSNIGIYFNKY</sequence>